<evidence type="ECO:0000256" key="1">
    <source>
        <dbReference type="SAM" id="MobiDB-lite"/>
    </source>
</evidence>
<evidence type="ECO:0000313" key="4">
    <source>
        <dbReference type="Proteomes" id="UP000215367"/>
    </source>
</evidence>
<evidence type="ECO:0000313" key="3">
    <source>
        <dbReference type="EMBL" id="OYD82970.1"/>
    </source>
</evidence>
<dbReference type="InterPro" id="IPR029033">
    <property type="entry name" value="His_PPase_superfam"/>
</dbReference>
<dbReference type="PROSITE" id="PS51257">
    <property type="entry name" value="PROKAR_LIPOPROTEIN"/>
    <property type="match status" value="1"/>
</dbReference>
<dbReference type="InterPro" id="IPR013078">
    <property type="entry name" value="His_Pase_superF_clade-1"/>
</dbReference>
<feature type="chain" id="PRO_5012647081" evidence="2">
    <location>
        <begin position="29"/>
        <end position="204"/>
    </location>
</feature>
<dbReference type="Gene3D" id="3.40.50.1240">
    <property type="entry name" value="Phosphoglycerate mutase-like"/>
    <property type="match status" value="1"/>
</dbReference>
<dbReference type="SUPFAM" id="SSF53254">
    <property type="entry name" value="Phosphoglycerate mutase-like"/>
    <property type="match status" value="1"/>
</dbReference>
<proteinExistence type="predicted"/>
<organism evidence="3 4">
    <name type="scientific">Azospirillum brasilense</name>
    <dbReference type="NCBI Taxonomy" id="192"/>
    <lineage>
        <taxon>Bacteria</taxon>
        <taxon>Pseudomonadati</taxon>
        <taxon>Pseudomonadota</taxon>
        <taxon>Alphaproteobacteria</taxon>
        <taxon>Rhodospirillales</taxon>
        <taxon>Azospirillaceae</taxon>
        <taxon>Azospirillum</taxon>
    </lineage>
</organism>
<protein>
    <submittedName>
        <fullName evidence="3">Histidine phosphatase family protein</fullName>
    </submittedName>
</protein>
<dbReference type="Pfam" id="PF00300">
    <property type="entry name" value="His_Phos_1"/>
    <property type="match status" value="1"/>
</dbReference>
<feature type="signal peptide" evidence="2">
    <location>
        <begin position="1"/>
        <end position="28"/>
    </location>
</feature>
<keyword evidence="3" id="KW-0614">Plasmid</keyword>
<feature type="region of interest" description="Disordered" evidence="1">
    <location>
        <begin position="185"/>
        <end position="204"/>
    </location>
</feature>
<dbReference type="AlphaFoldDB" id="A0A235HAV1"/>
<dbReference type="Proteomes" id="UP000215367">
    <property type="component" value="Unassembled WGS sequence"/>
</dbReference>
<accession>A0A235HAV1</accession>
<reference evidence="3 4" key="1">
    <citation type="submission" date="2017-07" db="EMBL/GenBank/DDBJ databases">
        <title>Whole genome sequence of Azospirillum brasilense 2A1, a potential biofertilizer strain.</title>
        <authorList>
            <person name="Fontana C.A."/>
            <person name="Toffoli L.M."/>
            <person name="Salazar S.M."/>
            <person name="Puglisi E."/>
            <person name="Pedraza R."/>
            <person name="Bassi D."/>
            <person name="Cocconcelli P.S."/>
        </authorList>
    </citation>
    <scope>NUCLEOTIDE SEQUENCE [LARGE SCALE GENOMIC DNA]</scope>
    <source>
        <strain evidence="3 4">2A1</strain>
        <plasmid evidence="3">unnamed</plasmid>
    </source>
</reference>
<dbReference type="CDD" id="cd07040">
    <property type="entry name" value="HP"/>
    <property type="match status" value="1"/>
</dbReference>
<comment type="caution">
    <text evidence="3">The sequence shown here is derived from an EMBL/GenBank/DDBJ whole genome shotgun (WGS) entry which is preliminary data.</text>
</comment>
<sequence length="204" mass="21892">MPKVVRRRALAAALAVSLIACSTSRSWATTPDTVDPKGLIVLMRHAEAPGVGDPPHFQLHDCATQRNLDANGREQARRTGDLLRKVAGRPAVVYSSQWCRCLETARLLEAGPVQELPVLNSFFDRRDEQAAQIASLRRFLAGLPADGAPVVLVTHQVVVTALTGVFPASGEAVLLRANGTGEPAIEGRKKVEGSKSGMEPSTRR</sequence>
<dbReference type="SMART" id="SM00855">
    <property type="entry name" value="PGAM"/>
    <property type="match status" value="1"/>
</dbReference>
<dbReference type="EMBL" id="NOWT01000017">
    <property type="protein sequence ID" value="OYD82970.1"/>
    <property type="molecule type" value="Genomic_DNA"/>
</dbReference>
<gene>
    <name evidence="3" type="ORF">CHT98_17650</name>
</gene>
<geneLocation type="plasmid" evidence="3">
    <name>unnamed</name>
</geneLocation>
<keyword evidence="2" id="KW-0732">Signal</keyword>
<evidence type="ECO:0000256" key="2">
    <source>
        <dbReference type="SAM" id="SignalP"/>
    </source>
</evidence>
<name>A0A235HAV1_AZOBR</name>